<dbReference type="Proteomes" id="UP001165090">
    <property type="component" value="Unassembled WGS sequence"/>
</dbReference>
<feature type="compositionally biased region" description="Polar residues" evidence="5">
    <location>
        <begin position="165"/>
        <end position="174"/>
    </location>
</feature>
<accession>A0ABQ5SHM2</accession>
<feature type="compositionally biased region" description="Basic residues" evidence="5">
    <location>
        <begin position="256"/>
        <end position="267"/>
    </location>
</feature>
<feature type="compositionally biased region" description="Basic and acidic residues" evidence="5">
    <location>
        <begin position="238"/>
        <end position="249"/>
    </location>
</feature>
<dbReference type="InterPro" id="IPR019186">
    <property type="entry name" value="Nucleolar_protein_12"/>
</dbReference>
<dbReference type="Pfam" id="PF09805">
    <property type="entry name" value="Nop25"/>
    <property type="match status" value="1"/>
</dbReference>
<comment type="similarity">
    <text evidence="2">Belongs to the RRP17 family.</text>
</comment>
<evidence type="ECO:0000256" key="3">
    <source>
        <dbReference type="ARBA" id="ARBA00023054"/>
    </source>
</evidence>
<gene>
    <name evidence="6" type="ORF">VaNZ11_013559</name>
</gene>
<evidence type="ECO:0000256" key="5">
    <source>
        <dbReference type="SAM" id="MobiDB-lite"/>
    </source>
</evidence>
<dbReference type="PANTHER" id="PTHR14577:SF0">
    <property type="entry name" value="NUCLEOLAR PROTEIN 12"/>
    <property type="match status" value="1"/>
</dbReference>
<organism evidence="6 7">
    <name type="scientific">Volvox africanus</name>
    <dbReference type="NCBI Taxonomy" id="51714"/>
    <lineage>
        <taxon>Eukaryota</taxon>
        <taxon>Viridiplantae</taxon>
        <taxon>Chlorophyta</taxon>
        <taxon>core chlorophytes</taxon>
        <taxon>Chlorophyceae</taxon>
        <taxon>CS clade</taxon>
        <taxon>Chlamydomonadales</taxon>
        <taxon>Volvocaceae</taxon>
        <taxon>Volvox</taxon>
    </lineage>
</organism>
<feature type="compositionally biased region" description="Basic and acidic residues" evidence="5">
    <location>
        <begin position="196"/>
        <end position="206"/>
    </location>
</feature>
<keyword evidence="3" id="KW-0175">Coiled coil</keyword>
<evidence type="ECO:0000256" key="4">
    <source>
        <dbReference type="ARBA" id="ARBA00023242"/>
    </source>
</evidence>
<evidence type="ECO:0000256" key="1">
    <source>
        <dbReference type="ARBA" id="ARBA00004604"/>
    </source>
</evidence>
<comment type="subcellular location">
    <subcellularLocation>
        <location evidence="1">Nucleus</location>
        <location evidence="1">Nucleolus</location>
    </subcellularLocation>
</comment>
<feature type="compositionally biased region" description="Basic and acidic residues" evidence="5">
    <location>
        <begin position="98"/>
        <end position="131"/>
    </location>
</feature>
<name>A0ABQ5SHM2_9CHLO</name>
<protein>
    <recommendedName>
        <fullName evidence="8">Nucleolar protein 12</fullName>
    </recommendedName>
</protein>
<evidence type="ECO:0000313" key="6">
    <source>
        <dbReference type="EMBL" id="GLI69020.1"/>
    </source>
</evidence>
<evidence type="ECO:0008006" key="8">
    <source>
        <dbReference type="Google" id="ProtNLM"/>
    </source>
</evidence>
<keyword evidence="7" id="KW-1185">Reference proteome</keyword>
<evidence type="ECO:0000313" key="7">
    <source>
        <dbReference type="Proteomes" id="UP001165090"/>
    </source>
</evidence>
<reference evidence="6 7" key="1">
    <citation type="journal article" date="2023" name="IScience">
        <title>Expanded male sex-determining region conserved during the evolution of homothallism in the green alga Volvox.</title>
        <authorList>
            <person name="Yamamoto K."/>
            <person name="Matsuzaki R."/>
            <person name="Mahakham W."/>
            <person name="Heman W."/>
            <person name="Sekimoto H."/>
            <person name="Kawachi M."/>
            <person name="Minakuchi Y."/>
            <person name="Toyoda A."/>
            <person name="Nozaki H."/>
        </authorList>
    </citation>
    <scope>NUCLEOTIDE SEQUENCE [LARGE SCALE GENOMIC DNA]</scope>
    <source>
        <strain evidence="6 7">NIES-4468</strain>
    </source>
</reference>
<evidence type="ECO:0000256" key="2">
    <source>
        <dbReference type="ARBA" id="ARBA00007175"/>
    </source>
</evidence>
<dbReference type="PANTHER" id="PTHR14577">
    <property type="entry name" value="NUCLEOLAR PROTEIN 12"/>
    <property type="match status" value="1"/>
</dbReference>
<feature type="region of interest" description="Disordered" evidence="5">
    <location>
        <begin position="92"/>
        <end position="267"/>
    </location>
</feature>
<comment type="caution">
    <text evidence="6">The sequence shown here is derived from an EMBL/GenBank/DDBJ whole genome shotgun (WGS) entry which is preliminary data.</text>
</comment>
<sequence length="267" mass="30130">MFLVKCRSMVCEFLFRNTAWYRSSSHLSALSNVFLIMSNYRFREYDALGLQRRVPGDKVASVHHISKRKQKQKDVEVVFDVTDYKEYVTGFRKRKQQRRQDAQKQIKEKQREERNQQRLEKRTKLKEKLGLGDDYGIGSSSEDDDDKDVRKQPHSVTVYKGDDGITTTVTTMPFRSSDDEQPGAAGCSSDVEDEGASDRDRDEKGLEAAAGTGPSSGRRGPLTMNGNGGGTKQKMKSKKADRPGVDKRLRLTSRGGVKKGAAKKRLK</sequence>
<dbReference type="EMBL" id="BSDZ01000080">
    <property type="protein sequence ID" value="GLI69020.1"/>
    <property type="molecule type" value="Genomic_DNA"/>
</dbReference>
<keyword evidence="4" id="KW-0539">Nucleus</keyword>
<proteinExistence type="inferred from homology"/>